<protein>
    <submittedName>
        <fullName evidence="1">Uncharacterized protein</fullName>
    </submittedName>
</protein>
<evidence type="ECO:0000313" key="2">
    <source>
        <dbReference type="Proteomes" id="UP001221898"/>
    </source>
</evidence>
<dbReference type="Proteomes" id="UP001221898">
    <property type="component" value="Unassembled WGS sequence"/>
</dbReference>
<sequence>MAEAISHICRLRGAVGALDSQQAEWSQGWGVSERPKELRRGASRERLVALPRSALSALKGARPVLLLLSQALQVRPVRSGVLSEARLFIPLFVCSGHALQPEPRYITGSCTPVPHPGARRPDEPPGRAALDTVPMERASVCAPSVLRFRMGPVGARQLE</sequence>
<dbReference type="AlphaFoldDB" id="A0AAD7TBD2"/>
<reference evidence="1" key="1">
    <citation type="journal article" date="2023" name="Science">
        <title>Genome structures resolve the early diversification of teleost fishes.</title>
        <authorList>
            <person name="Parey E."/>
            <person name="Louis A."/>
            <person name="Montfort J."/>
            <person name="Bouchez O."/>
            <person name="Roques C."/>
            <person name="Iampietro C."/>
            <person name="Lluch J."/>
            <person name="Castinel A."/>
            <person name="Donnadieu C."/>
            <person name="Desvignes T."/>
            <person name="Floi Bucao C."/>
            <person name="Jouanno E."/>
            <person name="Wen M."/>
            <person name="Mejri S."/>
            <person name="Dirks R."/>
            <person name="Jansen H."/>
            <person name="Henkel C."/>
            <person name="Chen W.J."/>
            <person name="Zahm M."/>
            <person name="Cabau C."/>
            <person name="Klopp C."/>
            <person name="Thompson A.W."/>
            <person name="Robinson-Rechavi M."/>
            <person name="Braasch I."/>
            <person name="Lecointre G."/>
            <person name="Bobe J."/>
            <person name="Postlethwait J.H."/>
            <person name="Berthelot C."/>
            <person name="Roest Crollius H."/>
            <person name="Guiguen Y."/>
        </authorList>
    </citation>
    <scope>NUCLEOTIDE SEQUENCE</scope>
    <source>
        <strain evidence="1">NC1722</strain>
    </source>
</reference>
<evidence type="ECO:0000313" key="1">
    <source>
        <dbReference type="EMBL" id="KAJ8417842.1"/>
    </source>
</evidence>
<organism evidence="1 2">
    <name type="scientific">Aldrovandia affinis</name>
    <dbReference type="NCBI Taxonomy" id="143900"/>
    <lineage>
        <taxon>Eukaryota</taxon>
        <taxon>Metazoa</taxon>
        <taxon>Chordata</taxon>
        <taxon>Craniata</taxon>
        <taxon>Vertebrata</taxon>
        <taxon>Euteleostomi</taxon>
        <taxon>Actinopterygii</taxon>
        <taxon>Neopterygii</taxon>
        <taxon>Teleostei</taxon>
        <taxon>Notacanthiformes</taxon>
        <taxon>Halosauridae</taxon>
        <taxon>Aldrovandia</taxon>
    </lineage>
</organism>
<proteinExistence type="predicted"/>
<name>A0AAD7TBD2_9TELE</name>
<keyword evidence="2" id="KW-1185">Reference proteome</keyword>
<dbReference type="EMBL" id="JAINUG010000003">
    <property type="protein sequence ID" value="KAJ8417842.1"/>
    <property type="molecule type" value="Genomic_DNA"/>
</dbReference>
<comment type="caution">
    <text evidence="1">The sequence shown here is derived from an EMBL/GenBank/DDBJ whole genome shotgun (WGS) entry which is preliminary data.</text>
</comment>
<accession>A0AAD7TBD2</accession>
<gene>
    <name evidence="1" type="ORF">AAFF_G00226850</name>
</gene>